<keyword evidence="7" id="KW-0539">Nucleus</keyword>
<evidence type="ECO:0000259" key="10">
    <source>
        <dbReference type="Pfam" id="PF26138"/>
    </source>
</evidence>
<evidence type="ECO:0000259" key="9">
    <source>
        <dbReference type="Pfam" id="PF13359"/>
    </source>
</evidence>
<evidence type="ECO:0000256" key="8">
    <source>
        <dbReference type="SAM" id="MobiDB-lite"/>
    </source>
</evidence>
<evidence type="ECO:0000256" key="5">
    <source>
        <dbReference type="ARBA" id="ARBA00022723"/>
    </source>
</evidence>
<dbReference type="GO" id="GO:0004518">
    <property type="term" value="F:nuclease activity"/>
    <property type="evidence" value="ECO:0007669"/>
    <property type="project" value="UniProtKB-KW"/>
</dbReference>
<dbReference type="PANTHER" id="PTHR22930:SF206">
    <property type="entry name" value="NUCLEASE HARBI1"/>
    <property type="match status" value="1"/>
</dbReference>
<proteinExistence type="inferred from homology"/>
<evidence type="ECO:0000256" key="7">
    <source>
        <dbReference type="ARBA" id="ARBA00023242"/>
    </source>
</evidence>
<dbReference type="PANTHER" id="PTHR22930">
    <property type="match status" value="1"/>
</dbReference>
<feature type="non-terminal residue" evidence="11">
    <location>
        <position position="1"/>
    </location>
</feature>
<dbReference type="EMBL" id="JAOTOJ010000002">
    <property type="protein sequence ID" value="KAK9405910.1"/>
    <property type="molecule type" value="Genomic_DNA"/>
</dbReference>
<keyword evidence="5" id="KW-0479">Metal-binding</keyword>
<evidence type="ECO:0000313" key="11">
    <source>
        <dbReference type="EMBL" id="KAK9405910.1"/>
    </source>
</evidence>
<protein>
    <submittedName>
        <fullName evidence="11">Harbi1: putative nuclease HARBI1</fullName>
    </submittedName>
</protein>
<dbReference type="InterPro" id="IPR045249">
    <property type="entry name" value="HARBI1-like"/>
</dbReference>
<feature type="region of interest" description="Disordered" evidence="8">
    <location>
        <begin position="1"/>
        <end position="38"/>
    </location>
</feature>
<evidence type="ECO:0000313" key="12">
    <source>
        <dbReference type="Proteomes" id="UP001474421"/>
    </source>
</evidence>
<evidence type="ECO:0000256" key="1">
    <source>
        <dbReference type="ARBA" id="ARBA00001968"/>
    </source>
</evidence>
<dbReference type="Pfam" id="PF13359">
    <property type="entry name" value="DDE_Tnp_4"/>
    <property type="match status" value="1"/>
</dbReference>
<dbReference type="InterPro" id="IPR058353">
    <property type="entry name" value="DUF8040"/>
</dbReference>
<accession>A0AAW1BV63</accession>
<evidence type="ECO:0000256" key="3">
    <source>
        <dbReference type="ARBA" id="ARBA00006958"/>
    </source>
</evidence>
<comment type="cofactor">
    <cofactor evidence="1">
        <name>a divalent metal cation</name>
        <dbReference type="ChEBI" id="CHEBI:60240"/>
    </cofactor>
</comment>
<dbReference type="AlphaFoldDB" id="A0AAW1BV63"/>
<dbReference type="InterPro" id="IPR027806">
    <property type="entry name" value="HARBI1_dom"/>
</dbReference>
<organism evidence="11 12">
    <name type="scientific">Crotalus adamanteus</name>
    <name type="common">Eastern diamondback rattlesnake</name>
    <dbReference type="NCBI Taxonomy" id="8729"/>
    <lineage>
        <taxon>Eukaryota</taxon>
        <taxon>Metazoa</taxon>
        <taxon>Chordata</taxon>
        <taxon>Craniata</taxon>
        <taxon>Vertebrata</taxon>
        <taxon>Euteleostomi</taxon>
        <taxon>Lepidosauria</taxon>
        <taxon>Squamata</taxon>
        <taxon>Bifurcata</taxon>
        <taxon>Unidentata</taxon>
        <taxon>Episquamata</taxon>
        <taxon>Toxicofera</taxon>
        <taxon>Serpentes</taxon>
        <taxon>Colubroidea</taxon>
        <taxon>Viperidae</taxon>
        <taxon>Crotalinae</taxon>
        <taxon>Crotalus</taxon>
    </lineage>
</organism>
<dbReference type="GO" id="GO:0016787">
    <property type="term" value="F:hydrolase activity"/>
    <property type="evidence" value="ECO:0007669"/>
    <property type="project" value="UniProtKB-KW"/>
</dbReference>
<keyword evidence="12" id="KW-1185">Reference proteome</keyword>
<dbReference type="GO" id="GO:0046872">
    <property type="term" value="F:metal ion binding"/>
    <property type="evidence" value="ECO:0007669"/>
    <property type="project" value="UniProtKB-KW"/>
</dbReference>
<feature type="domain" description="DDE Tnp4" evidence="9">
    <location>
        <begin position="276"/>
        <end position="437"/>
    </location>
</feature>
<sequence length="494" mass="56333">FPILKSKLRSRMEKEEETQNPDSQSTGEGTVRSETSSEVTVAGDKVASAAVTVATAAVAAVKTVVGIQSQLFSHLATRRTFLPRHRRDLLELEQMVENAAAVRLRAVVESSIDSLRAMMCSCLFQSPAVLAGLIDELYIMERAFWVQPGRSEWWEKVVLPHWDDHLWQENFRMSRQTFMELCDKLRPVLERQTTNMRAPITVEKQLAIAIWKLATPDSYRSVAECFGVGRSTVSRIVMEVCQALYDVYHHVVLLTRPREVMKGFSAKGFPHCIGVIDATHIPIIAPAHRAMEYINSRGYYSMVLQALVDHEGKFIDVYAGRSGKVHDAKIFRSSPIFRTMNQGTFGPSTTMDLDGEQVKPVILGDLAYPLLPWLMTPYSGQLDSRKQLFNSTLGHCRTVADYAFERLRGRWRCLLSRLDVRERYAPRVIVACCILHNICESKGEPLQEGWEEVVRSVSRSYQQPERQLMYMSNPPAREIRDLFSTFLERREQKK</sequence>
<feature type="domain" description="DUF8040" evidence="10">
    <location>
        <begin position="167"/>
        <end position="244"/>
    </location>
</feature>
<feature type="compositionally biased region" description="Polar residues" evidence="8">
    <location>
        <begin position="20"/>
        <end position="38"/>
    </location>
</feature>
<comment type="caution">
    <text evidence="11">The sequence shown here is derived from an EMBL/GenBank/DDBJ whole genome shotgun (WGS) entry which is preliminary data.</text>
</comment>
<name>A0AAW1BV63_CROAD</name>
<dbReference type="GO" id="GO:0005634">
    <property type="term" value="C:nucleus"/>
    <property type="evidence" value="ECO:0007669"/>
    <property type="project" value="UniProtKB-SubCell"/>
</dbReference>
<reference evidence="11 12" key="1">
    <citation type="journal article" date="2024" name="Proc. Natl. Acad. Sci. U.S.A.">
        <title>The genetic regulatory architecture and epigenomic basis for age-related changes in rattlesnake venom.</title>
        <authorList>
            <person name="Hogan M.P."/>
            <person name="Holding M.L."/>
            <person name="Nystrom G.S."/>
            <person name="Colston T.J."/>
            <person name="Bartlett D.A."/>
            <person name="Mason A.J."/>
            <person name="Ellsworth S.A."/>
            <person name="Rautsaw R.M."/>
            <person name="Lawrence K.C."/>
            <person name="Strickland J.L."/>
            <person name="He B."/>
            <person name="Fraser P."/>
            <person name="Margres M.J."/>
            <person name="Gilbert D.M."/>
            <person name="Gibbs H.L."/>
            <person name="Parkinson C.L."/>
            <person name="Rokyta D.R."/>
        </authorList>
    </citation>
    <scope>NUCLEOTIDE SEQUENCE [LARGE SCALE GENOMIC DNA]</scope>
    <source>
        <strain evidence="11">DRR0105</strain>
    </source>
</reference>
<evidence type="ECO:0000256" key="2">
    <source>
        <dbReference type="ARBA" id="ARBA00004123"/>
    </source>
</evidence>
<comment type="similarity">
    <text evidence="3">Belongs to the HARBI1 family.</text>
</comment>
<gene>
    <name evidence="11" type="ORF">NXF25_004684</name>
</gene>
<dbReference type="Pfam" id="PF26138">
    <property type="entry name" value="DUF8040"/>
    <property type="match status" value="1"/>
</dbReference>
<comment type="subcellular location">
    <subcellularLocation>
        <location evidence="2">Nucleus</location>
    </subcellularLocation>
</comment>
<evidence type="ECO:0000256" key="4">
    <source>
        <dbReference type="ARBA" id="ARBA00022722"/>
    </source>
</evidence>
<evidence type="ECO:0000256" key="6">
    <source>
        <dbReference type="ARBA" id="ARBA00022801"/>
    </source>
</evidence>
<dbReference type="Proteomes" id="UP001474421">
    <property type="component" value="Unassembled WGS sequence"/>
</dbReference>
<keyword evidence="4" id="KW-0540">Nuclease</keyword>
<keyword evidence="6" id="KW-0378">Hydrolase</keyword>